<organism evidence="3 4">
    <name type="scientific">Obba rivulosa</name>
    <dbReference type="NCBI Taxonomy" id="1052685"/>
    <lineage>
        <taxon>Eukaryota</taxon>
        <taxon>Fungi</taxon>
        <taxon>Dikarya</taxon>
        <taxon>Basidiomycota</taxon>
        <taxon>Agaricomycotina</taxon>
        <taxon>Agaricomycetes</taxon>
        <taxon>Polyporales</taxon>
        <taxon>Gelatoporiaceae</taxon>
        <taxon>Obba</taxon>
    </lineage>
</organism>
<name>A0A8E2DLR4_9APHY</name>
<proteinExistence type="predicted"/>
<feature type="transmembrane region" description="Helical" evidence="1">
    <location>
        <begin position="58"/>
        <end position="85"/>
    </location>
</feature>
<feature type="domain" description="DUF6533" evidence="2">
    <location>
        <begin position="1"/>
        <end position="39"/>
    </location>
</feature>
<dbReference type="Pfam" id="PF20151">
    <property type="entry name" value="DUF6533"/>
    <property type="match status" value="1"/>
</dbReference>
<dbReference type="Proteomes" id="UP000250043">
    <property type="component" value="Unassembled WGS sequence"/>
</dbReference>
<keyword evidence="1" id="KW-0812">Transmembrane</keyword>
<evidence type="ECO:0000313" key="3">
    <source>
        <dbReference type="EMBL" id="OCH92830.1"/>
    </source>
</evidence>
<evidence type="ECO:0000313" key="4">
    <source>
        <dbReference type="Proteomes" id="UP000250043"/>
    </source>
</evidence>
<dbReference type="AlphaFoldDB" id="A0A8E2DLR4"/>
<evidence type="ECO:0000259" key="2">
    <source>
        <dbReference type="Pfam" id="PF20151"/>
    </source>
</evidence>
<feature type="transmembrane region" description="Helical" evidence="1">
    <location>
        <begin position="23"/>
        <end position="46"/>
    </location>
</feature>
<dbReference type="InterPro" id="IPR045340">
    <property type="entry name" value="DUF6533"/>
</dbReference>
<evidence type="ECO:0000256" key="1">
    <source>
        <dbReference type="SAM" id="Phobius"/>
    </source>
</evidence>
<keyword evidence="1" id="KW-0472">Membrane</keyword>
<sequence>ALCVYEYALTFNDEVRYIWKASFSVPAILFYVSRYSALLNTIWVFLEIIKWPGRNISVLFAAIRVYAITGSAIWLFMLTLVLYSINPAILLVSSIDNAQSVPSNK</sequence>
<dbReference type="EMBL" id="KV722363">
    <property type="protein sequence ID" value="OCH92830.1"/>
    <property type="molecule type" value="Genomic_DNA"/>
</dbReference>
<keyword evidence="4" id="KW-1185">Reference proteome</keyword>
<accession>A0A8E2DLR4</accession>
<feature type="non-terminal residue" evidence="3">
    <location>
        <position position="105"/>
    </location>
</feature>
<keyword evidence="1" id="KW-1133">Transmembrane helix</keyword>
<dbReference type="OrthoDB" id="2803471at2759"/>
<gene>
    <name evidence="3" type="ORF">OBBRIDRAFT_725989</name>
</gene>
<reference evidence="3 4" key="1">
    <citation type="submission" date="2016-07" db="EMBL/GenBank/DDBJ databases">
        <title>Draft genome of the white-rot fungus Obba rivulosa 3A-2.</title>
        <authorList>
            <consortium name="DOE Joint Genome Institute"/>
            <person name="Miettinen O."/>
            <person name="Riley R."/>
            <person name="Acob R."/>
            <person name="Barry K."/>
            <person name="Cullen D."/>
            <person name="De Vries R."/>
            <person name="Hainaut M."/>
            <person name="Hatakka A."/>
            <person name="Henrissat B."/>
            <person name="Hilden K."/>
            <person name="Kuo R."/>
            <person name="Labutti K."/>
            <person name="Lipzen A."/>
            <person name="Makela M.R."/>
            <person name="Sandor L."/>
            <person name="Spatafora J.W."/>
            <person name="Grigoriev I.V."/>
            <person name="Hibbett D.S."/>
        </authorList>
    </citation>
    <scope>NUCLEOTIDE SEQUENCE [LARGE SCALE GENOMIC DNA]</scope>
    <source>
        <strain evidence="3 4">3A-2</strain>
    </source>
</reference>
<protein>
    <recommendedName>
        <fullName evidence="2">DUF6533 domain-containing protein</fullName>
    </recommendedName>
</protein>